<keyword evidence="1" id="KW-1133">Transmembrane helix</keyword>
<dbReference type="RefSeq" id="WP_377046375.1">
    <property type="nucleotide sequence ID" value="NZ_JBHLUN010000016.1"/>
</dbReference>
<proteinExistence type="predicted"/>
<organism evidence="2 3">
    <name type="scientific">Roseomonas elaeocarpi</name>
    <dbReference type="NCBI Taxonomy" id="907779"/>
    <lineage>
        <taxon>Bacteria</taxon>
        <taxon>Pseudomonadati</taxon>
        <taxon>Pseudomonadota</taxon>
        <taxon>Alphaproteobacteria</taxon>
        <taxon>Acetobacterales</taxon>
        <taxon>Roseomonadaceae</taxon>
        <taxon>Roseomonas</taxon>
    </lineage>
</organism>
<sequence length="200" mass="20867">MARSSPSPLNLSTWLSVGLLLDWFLCGLCIILPAAWWNWPVGAWMGFPLALLLCWSHLWLLPLILAPLGPFGIRDALIAARGFVVAIGVVMVGGVSGLVIGVISVVPALILGPFGILGAALAGIALGGALAGPIAYELAMQDRGPRRQVPLQPDLRMLSGATALILGVGLQMAETPSALWLIAPLAALPTLLAPPVRIIR</sequence>
<accession>A0ABV6K1G2</accession>
<dbReference type="Proteomes" id="UP001589865">
    <property type="component" value="Unassembled WGS sequence"/>
</dbReference>
<name>A0ABV6K1G2_9PROT</name>
<keyword evidence="3" id="KW-1185">Reference proteome</keyword>
<feature type="transmembrane region" description="Helical" evidence="1">
    <location>
        <begin position="83"/>
        <end position="110"/>
    </location>
</feature>
<keyword evidence="1" id="KW-0472">Membrane</keyword>
<evidence type="ECO:0000313" key="2">
    <source>
        <dbReference type="EMBL" id="MFC0410623.1"/>
    </source>
</evidence>
<gene>
    <name evidence="2" type="ORF">ACFFGY_20430</name>
</gene>
<feature type="transmembrane region" description="Helical" evidence="1">
    <location>
        <begin position="49"/>
        <end position="71"/>
    </location>
</feature>
<feature type="transmembrane region" description="Helical" evidence="1">
    <location>
        <begin position="116"/>
        <end position="136"/>
    </location>
</feature>
<keyword evidence="1" id="KW-0812">Transmembrane</keyword>
<protein>
    <submittedName>
        <fullName evidence="2">Uncharacterized protein</fullName>
    </submittedName>
</protein>
<feature type="transmembrane region" description="Helical" evidence="1">
    <location>
        <begin position="12"/>
        <end position="37"/>
    </location>
</feature>
<reference evidence="2 3" key="1">
    <citation type="submission" date="2024-09" db="EMBL/GenBank/DDBJ databases">
        <authorList>
            <person name="Sun Q."/>
            <person name="Mori K."/>
        </authorList>
    </citation>
    <scope>NUCLEOTIDE SEQUENCE [LARGE SCALE GENOMIC DNA]</scope>
    <source>
        <strain evidence="2 3">TBRC 5777</strain>
    </source>
</reference>
<evidence type="ECO:0000256" key="1">
    <source>
        <dbReference type="SAM" id="Phobius"/>
    </source>
</evidence>
<evidence type="ECO:0000313" key="3">
    <source>
        <dbReference type="Proteomes" id="UP001589865"/>
    </source>
</evidence>
<dbReference type="EMBL" id="JBHLUN010000016">
    <property type="protein sequence ID" value="MFC0410623.1"/>
    <property type="molecule type" value="Genomic_DNA"/>
</dbReference>
<comment type="caution">
    <text evidence="2">The sequence shown here is derived from an EMBL/GenBank/DDBJ whole genome shotgun (WGS) entry which is preliminary data.</text>
</comment>